<evidence type="ECO:0000313" key="2">
    <source>
        <dbReference type="EMBL" id="KAI1861641.1"/>
    </source>
</evidence>
<proteinExistence type="predicted"/>
<dbReference type="Proteomes" id="UP000829685">
    <property type="component" value="Unassembled WGS sequence"/>
</dbReference>
<comment type="caution">
    <text evidence="2">The sequence shown here is derived from an EMBL/GenBank/DDBJ whole genome shotgun (WGS) entry which is preliminary data.</text>
</comment>
<evidence type="ECO:0000256" key="1">
    <source>
        <dbReference type="SAM" id="SignalP"/>
    </source>
</evidence>
<keyword evidence="1" id="KW-0732">Signal</keyword>
<name>A0A9P9WG82_9PEZI</name>
<feature type="chain" id="PRO_5040425376" evidence="1">
    <location>
        <begin position="18"/>
        <end position="102"/>
    </location>
</feature>
<keyword evidence="3" id="KW-1185">Reference proteome</keyword>
<evidence type="ECO:0000313" key="3">
    <source>
        <dbReference type="Proteomes" id="UP000829685"/>
    </source>
</evidence>
<gene>
    <name evidence="2" type="ORF">JX265_009608</name>
</gene>
<feature type="signal peptide" evidence="1">
    <location>
        <begin position="1"/>
        <end position="17"/>
    </location>
</feature>
<dbReference type="EMBL" id="JAFIMR010000029">
    <property type="protein sequence ID" value="KAI1861641.1"/>
    <property type="molecule type" value="Genomic_DNA"/>
</dbReference>
<dbReference type="AlphaFoldDB" id="A0A9P9WG82"/>
<organism evidence="2 3">
    <name type="scientific">Neoarthrinium moseri</name>
    <dbReference type="NCBI Taxonomy" id="1658444"/>
    <lineage>
        <taxon>Eukaryota</taxon>
        <taxon>Fungi</taxon>
        <taxon>Dikarya</taxon>
        <taxon>Ascomycota</taxon>
        <taxon>Pezizomycotina</taxon>
        <taxon>Sordariomycetes</taxon>
        <taxon>Xylariomycetidae</taxon>
        <taxon>Amphisphaeriales</taxon>
        <taxon>Apiosporaceae</taxon>
        <taxon>Neoarthrinium</taxon>
    </lineage>
</organism>
<sequence>MKFFIIAAALNLPCALALPSDSGDGHSLLARDKPKLNQYRTMDDWSGNCYDLDKQTDAFFDNTAGFIFSEASKDIGCNGVGKIGLRGGACMEKGDFKSVVFR</sequence>
<reference evidence="2" key="1">
    <citation type="submission" date="2021-03" db="EMBL/GenBank/DDBJ databases">
        <title>Revisited historic fungal species revealed as producer of novel bioactive compounds through whole genome sequencing and comparative genomics.</title>
        <authorList>
            <person name="Vignolle G.A."/>
            <person name="Hochenegger N."/>
            <person name="Mach R.L."/>
            <person name="Mach-Aigner A.R."/>
            <person name="Javad Rahimi M."/>
            <person name="Salim K.A."/>
            <person name="Chan C.M."/>
            <person name="Lim L.B.L."/>
            <person name="Cai F."/>
            <person name="Druzhinina I.S."/>
            <person name="U'Ren J.M."/>
            <person name="Derntl C."/>
        </authorList>
    </citation>
    <scope>NUCLEOTIDE SEQUENCE</scope>
    <source>
        <strain evidence="2">TUCIM 5799</strain>
    </source>
</reference>
<accession>A0A9P9WG82</accession>
<protein>
    <submittedName>
        <fullName evidence="2">Uncharacterized protein</fullName>
    </submittedName>
</protein>